<accession>A0A6J8D3Y8</accession>
<name>A0A6J8D3Y8_MYTCO</name>
<dbReference type="EMBL" id="CACVKT020006539">
    <property type="protein sequence ID" value="CAC5402599.1"/>
    <property type="molecule type" value="Genomic_DNA"/>
</dbReference>
<protein>
    <submittedName>
        <fullName evidence="2">Uncharacterized protein</fullName>
    </submittedName>
</protein>
<feature type="region of interest" description="Disordered" evidence="1">
    <location>
        <begin position="41"/>
        <end position="68"/>
    </location>
</feature>
<evidence type="ECO:0000313" key="3">
    <source>
        <dbReference type="Proteomes" id="UP000507470"/>
    </source>
</evidence>
<dbReference type="Proteomes" id="UP000507470">
    <property type="component" value="Unassembled WGS sequence"/>
</dbReference>
<gene>
    <name evidence="2" type="ORF">MCOR_36533</name>
</gene>
<organism evidence="2 3">
    <name type="scientific">Mytilus coruscus</name>
    <name type="common">Sea mussel</name>
    <dbReference type="NCBI Taxonomy" id="42192"/>
    <lineage>
        <taxon>Eukaryota</taxon>
        <taxon>Metazoa</taxon>
        <taxon>Spiralia</taxon>
        <taxon>Lophotrochozoa</taxon>
        <taxon>Mollusca</taxon>
        <taxon>Bivalvia</taxon>
        <taxon>Autobranchia</taxon>
        <taxon>Pteriomorphia</taxon>
        <taxon>Mytilida</taxon>
        <taxon>Mytiloidea</taxon>
        <taxon>Mytilidae</taxon>
        <taxon>Mytilinae</taxon>
        <taxon>Mytilus</taxon>
    </lineage>
</organism>
<evidence type="ECO:0000256" key="1">
    <source>
        <dbReference type="SAM" id="MobiDB-lite"/>
    </source>
</evidence>
<proteinExistence type="predicted"/>
<sequence>MELPNELKALLVTMKLDGKEPEWKFTASSDQVSVQLTWIKAKEPDTSSRKPEPALEKKNKPSPTRRRNANRFAKWMDTKTAVVPAAAQQQNIEASVDHNSQTEARDTIVGKLLTPTKYREGGKRSRIDFDEGFDVDDPNLLITPPHTSPLNLQSKEAIEATYCQNHQTLRTSNNIIVGLVPKDTHLIWDKAASPVRETHSVKDVEMNALAQALKCKQYVHLIKHIRYGLTSKESIPYDNPFLVLSIVVYLT</sequence>
<feature type="compositionally biased region" description="Basic and acidic residues" evidence="1">
    <location>
        <begin position="41"/>
        <end position="59"/>
    </location>
</feature>
<reference evidence="2 3" key="1">
    <citation type="submission" date="2020-06" db="EMBL/GenBank/DDBJ databases">
        <authorList>
            <person name="Li R."/>
            <person name="Bekaert M."/>
        </authorList>
    </citation>
    <scope>NUCLEOTIDE SEQUENCE [LARGE SCALE GENOMIC DNA]</scope>
    <source>
        <strain evidence="3">wild</strain>
    </source>
</reference>
<keyword evidence="3" id="KW-1185">Reference proteome</keyword>
<evidence type="ECO:0000313" key="2">
    <source>
        <dbReference type="EMBL" id="CAC5402599.1"/>
    </source>
</evidence>
<dbReference type="AlphaFoldDB" id="A0A6J8D3Y8"/>